<evidence type="ECO:0000313" key="8">
    <source>
        <dbReference type="Proteomes" id="UP001501556"/>
    </source>
</evidence>
<keyword evidence="5" id="KW-1015">Disulfide bond</keyword>
<keyword evidence="2" id="KW-0479">Metal-binding</keyword>
<name>A0ABP7PZI0_9BACT</name>
<evidence type="ECO:0000256" key="6">
    <source>
        <dbReference type="ARBA" id="ARBA00023180"/>
    </source>
</evidence>
<keyword evidence="8" id="KW-1185">Reference proteome</keyword>
<keyword evidence="3" id="KW-0255">Endonuclease</keyword>
<dbReference type="Gene3D" id="1.10.575.10">
    <property type="entry name" value="P1 Nuclease"/>
    <property type="match status" value="1"/>
</dbReference>
<evidence type="ECO:0000256" key="1">
    <source>
        <dbReference type="ARBA" id="ARBA00022722"/>
    </source>
</evidence>
<dbReference type="InterPro" id="IPR003154">
    <property type="entry name" value="S1/P1nuclease"/>
</dbReference>
<dbReference type="CDD" id="cd11010">
    <property type="entry name" value="S1-P1_nuclease"/>
    <property type="match status" value="1"/>
</dbReference>
<reference evidence="8" key="1">
    <citation type="journal article" date="2019" name="Int. J. Syst. Evol. Microbiol.">
        <title>The Global Catalogue of Microorganisms (GCM) 10K type strain sequencing project: providing services to taxonomists for standard genome sequencing and annotation.</title>
        <authorList>
            <consortium name="The Broad Institute Genomics Platform"/>
            <consortium name="The Broad Institute Genome Sequencing Center for Infectious Disease"/>
            <person name="Wu L."/>
            <person name="Ma J."/>
        </authorList>
    </citation>
    <scope>NUCLEOTIDE SEQUENCE [LARGE SCALE GENOMIC DNA]</scope>
    <source>
        <strain evidence="8">JCM 17217</strain>
    </source>
</reference>
<dbReference type="EMBL" id="BAABDI010000011">
    <property type="protein sequence ID" value="GAA3973598.1"/>
    <property type="molecule type" value="Genomic_DNA"/>
</dbReference>
<organism evidence="7 8">
    <name type="scientific">Hymenobacter antarcticus</name>
    <dbReference type="NCBI Taxonomy" id="486270"/>
    <lineage>
        <taxon>Bacteria</taxon>
        <taxon>Pseudomonadati</taxon>
        <taxon>Bacteroidota</taxon>
        <taxon>Cytophagia</taxon>
        <taxon>Cytophagales</taxon>
        <taxon>Hymenobacteraceae</taxon>
        <taxon>Hymenobacter</taxon>
    </lineage>
</organism>
<proteinExistence type="predicted"/>
<evidence type="ECO:0000256" key="2">
    <source>
        <dbReference type="ARBA" id="ARBA00022723"/>
    </source>
</evidence>
<keyword evidence="6" id="KW-0325">Glycoprotein</keyword>
<dbReference type="PANTHER" id="PTHR33146:SF26">
    <property type="entry name" value="ENDONUCLEASE 4"/>
    <property type="match status" value="1"/>
</dbReference>
<dbReference type="PANTHER" id="PTHR33146">
    <property type="entry name" value="ENDONUCLEASE 4"/>
    <property type="match status" value="1"/>
</dbReference>
<evidence type="ECO:0000256" key="5">
    <source>
        <dbReference type="ARBA" id="ARBA00023157"/>
    </source>
</evidence>
<sequence>MPIMRTHLIALLLLLCLPFSGRAWGVLGHRAIARIAENHLSATAKREIGRILGPETLPLVSTWPDELRSDPQFSNTAPWHYLNVPVGLDFAAFVQQLNNPALAAPAAPTNAYTALLQVRKDLKDPKKTTDEKRVALKFLVHLVGDVHQPLHVGHAEDKGGNDIKVNWRSKDETNLHSVWDGALVEYSGFSFTEMAAAYDHATPAQLKQWQKDDLTTWLFESYQLCPPAYAAAATNPKFDWHFYPTFGPTVEQQILKAGIRLAGVLNEAFEK</sequence>
<comment type="caution">
    <text evidence="7">The sequence shown here is derived from an EMBL/GenBank/DDBJ whole genome shotgun (WGS) entry which is preliminary data.</text>
</comment>
<gene>
    <name evidence="7" type="ORF">GCM10022407_19240</name>
</gene>
<keyword evidence="1" id="KW-0540">Nuclease</keyword>
<keyword evidence="4" id="KW-0378">Hydrolase</keyword>
<accession>A0ABP7PZI0</accession>
<dbReference type="InterPro" id="IPR008947">
    <property type="entry name" value="PLipase_C/P1_nuclease_dom_sf"/>
</dbReference>
<evidence type="ECO:0000313" key="7">
    <source>
        <dbReference type="EMBL" id="GAA3973598.1"/>
    </source>
</evidence>
<dbReference type="Proteomes" id="UP001501556">
    <property type="component" value="Unassembled WGS sequence"/>
</dbReference>
<protein>
    <submittedName>
        <fullName evidence="7">S1/P1 nuclease</fullName>
    </submittedName>
</protein>
<dbReference type="SUPFAM" id="SSF48537">
    <property type="entry name" value="Phospholipase C/P1 nuclease"/>
    <property type="match status" value="1"/>
</dbReference>
<evidence type="ECO:0000256" key="4">
    <source>
        <dbReference type="ARBA" id="ARBA00022801"/>
    </source>
</evidence>
<evidence type="ECO:0000256" key="3">
    <source>
        <dbReference type="ARBA" id="ARBA00022759"/>
    </source>
</evidence>
<dbReference type="Pfam" id="PF02265">
    <property type="entry name" value="S1-P1_nuclease"/>
    <property type="match status" value="1"/>
</dbReference>